<dbReference type="SUPFAM" id="SSF143120">
    <property type="entry name" value="YefM-like"/>
    <property type="match status" value="1"/>
</dbReference>
<dbReference type="InterPro" id="IPR036165">
    <property type="entry name" value="YefM-like_sf"/>
</dbReference>
<organism evidence="2 3">
    <name type="scientific">Rhodopila globiformis</name>
    <name type="common">Rhodopseudomonas globiformis</name>
    <dbReference type="NCBI Taxonomy" id="1071"/>
    <lineage>
        <taxon>Bacteria</taxon>
        <taxon>Pseudomonadati</taxon>
        <taxon>Pseudomonadota</taxon>
        <taxon>Alphaproteobacteria</taxon>
        <taxon>Acetobacterales</taxon>
        <taxon>Acetobacteraceae</taxon>
        <taxon>Rhodopila</taxon>
    </lineage>
</organism>
<evidence type="ECO:0000313" key="2">
    <source>
        <dbReference type="EMBL" id="PPQ31065.1"/>
    </source>
</evidence>
<evidence type="ECO:0000313" key="3">
    <source>
        <dbReference type="Proteomes" id="UP000239724"/>
    </source>
</evidence>
<evidence type="ECO:0000256" key="1">
    <source>
        <dbReference type="ARBA" id="ARBA00009981"/>
    </source>
</evidence>
<dbReference type="EMBL" id="NHRY01000198">
    <property type="protein sequence ID" value="PPQ31065.1"/>
    <property type="molecule type" value="Genomic_DNA"/>
</dbReference>
<reference evidence="2 3" key="1">
    <citation type="journal article" date="2018" name="Arch. Microbiol.">
        <title>New insights into the metabolic potential of the phototrophic purple bacterium Rhodopila globiformis DSM 161(T) from its draft genome sequence and evidence for a vanadium-dependent nitrogenase.</title>
        <authorList>
            <person name="Imhoff J.F."/>
            <person name="Rahn T."/>
            <person name="Kunzel S."/>
            <person name="Neulinger S.C."/>
        </authorList>
    </citation>
    <scope>NUCLEOTIDE SEQUENCE [LARGE SCALE GENOMIC DNA]</scope>
    <source>
        <strain evidence="2 3">DSM 161</strain>
    </source>
</reference>
<comment type="caution">
    <text evidence="2">The sequence shown here is derived from an EMBL/GenBank/DDBJ whole genome shotgun (WGS) entry which is preliminary data.</text>
</comment>
<dbReference type="NCBIfam" id="TIGR01552">
    <property type="entry name" value="phd_fam"/>
    <property type="match status" value="1"/>
</dbReference>
<keyword evidence="3" id="KW-1185">Reference proteome</keyword>
<protein>
    <submittedName>
        <fullName evidence="2">Uncharacterized protein</fullName>
    </submittedName>
</protein>
<dbReference type="Proteomes" id="UP000239724">
    <property type="component" value="Unassembled WGS sequence"/>
</dbReference>
<comment type="similarity">
    <text evidence="1">Belongs to the phD/YefM antitoxin family.</text>
</comment>
<dbReference type="AlphaFoldDB" id="A0A2S6N8X4"/>
<sequence length="83" mass="9155">MKLVNVHAAQTTLSQLLADVENGEDVVITRYGVPIARLTPLAKKPIGREPGVLRAHPAWRAFAYDPKVFTPMTGEEPEAEGWM</sequence>
<dbReference type="OrthoDB" id="361531at2"/>
<proteinExistence type="inferred from homology"/>
<dbReference type="Gene3D" id="3.40.1620.10">
    <property type="entry name" value="YefM-like domain"/>
    <property type="match status" value="1"/>
</dbReference>
<name>A0A2S6N8X4_RHOGL</name>
<gene>
    <name evidence="2" type="ORF">CCS01_18085</name>
</gene>
<accession>A0A2S6N8X4</accession>